<dbReference type="PROSITE" id="PS51013">
    <property type="entry name" value="PANNEXIN"/>
    <property type="match status" value="1"/>
</dbReference>
<dbReference type="InterPro" id="IPR000990">
    <property type="entry name" value="Innexin"/>
</dbReference>
<dbReference type="EMBL" id="CABPRJ010000951">
    <property type="protein sequence ID" value="VVC31893.1"/>
    <property type="molecule type" value="Genomic_DNA"/>
</dbReference>
<gene>
    <name evidence="12" type="primary">inx</name>
    <name evidence="13" type="ORF">CINCED_3A014469</name>
</gene>
<keyword evidence="7" id="KW-0965">Cell junction</keyword>
<dbReference type="OrthoDB" id="5867527at2759"/>
<evidence type="ECO:0000256" key="3">
    <source>
        <dbReference type="ARBA" id="ARBA00022448"/>
    </source>
</evidence>
<evidence type="ECO:0000256" key="11">
    <source>
        <dbReference type="ARBA" id="ARBA00023303"/>
    </source>
</evidence>
<dbReference type="PANTHER" id="PTHR11893:SF37">
    <property type="entry name" value="INNEXIN INX3"/>
    <property type="match status" value="1"/>
</dbReference>
<feature type="transmembrane region" description="Helical" evidence="12">
    <location>
        <begin position="34"/>
        <end position="53"/>
    </location>
</feature>
<keyword evidence="14" id="KW-1185">Reference proteome</keyword>
<evidence type="ECO:0000256" key="8">
    <source>
        <dbReference type="ARBA" id="ARBA00022989"/>
    </source>
</evidence>
<dbReference type="Pfam" id="PF00876">
    <property type="entry name" value="Innexin"/>
    <property type="match status" value="1"/>
</dbReference>
<keyword evidence="6" id="KW-0303">Gap junction</keyword>
<keyword evidence="9 12" id="KW-0406">Ion transport</keyword>
<comment type="caution">
    <text evidence="12">Lacks conserved residue(s) required for the propagation of feature annotation.</text>
</comment>
<dbReference type="AlphaFoldDB" id="A0A5E4MI47"/>
<evidence type="ECO:0000256" key="9">
    <source>
        <dbReference type="ARBA" id="ARBA00023065"/>
    </source>
</evidence>
<dbReference type="GO" id="GO:0005886">
    <property type="term" value="C:plasma membrane"/>
    <property type="evidence" value="ECO:0007669"/>
    <property type="project" value="UniProtKB-SubCell"/>
</dbReference>
<accession>A0A5E4MI47</accession>
<keyword evidence="10 12" id="KW-0472">Membrane</keyword>
<feature type="transmembrane region" description="Helical" evidence="12">
    <location>
        <begin position="263"/>
        <end position="284"/>
    </location>
</feature>
<evidence type="ECO:0000256" key="1">
    <source>
        <dbReference type="ARBA" id="ARBA00004610"/>
    </source>
</evidence>
<keyword evidence="4" id="KW-1003">Cell membrane</keyword>
<dbReference type="GO" id="GO:0034220">
    <property type="term" value="P:monoatomic ion transmembrane transport"/>
    <property type="evidence" value="ECO:0007669"/>
    <property type="project" value="UniProtKB-KW"/>
</dbReference>
<dbReference type="PRINTS" id="PR01262">
    <property type="entry name" value="INNEXIN"/>
</dbReference>
<dbReference type="GO" id="GO:0007602">
    <property type="term" value="P:phototransduction"/>
    <property type="evidence" value="ECO:0007669"/>
    <property type="project" value="TreeGrafter"/>
</dbReference>
<proteinExistence type="inferred from homology"/>
<feature type="transmembrane region" description="Helical" evidence="12">
    <location>
        <begin position="103"/>
        <end position="125"/>
    </location>
</feature>
<evidence type="ECO:0000256" key="5">
    <source>
        <dbReference type="ARBA" id="ARBA00022692"/>
    </source>
</evidence>
<comment type="function">
    <text evidence="12">Structural component of the gap junctions.</text>
</comment>
<evidence type="ECO:0000313" key="13">
    <source>
        <dbReference type="EMBL" id="VVC31893.1"/>
    </source>
</evidence>
<evidence type="ECO:0000256" key="4">
    <source>
        <dbReference type="ARBA" id="ARBA00022475"/>
    </source>
</evidence>
<keyword evidence="11 12" id="KW-0407">Ion channel</keyword>
<organism evidence="13 14">
    <name type="scientific">Cinara cedri</name>
    <dbReference type="NCBI Taxonomy" id="506608"/>
    <lineage>
        <taxon>Eukaryota</taxon>
        <taxon>Metazoa</taxon>
        <taxon>Ecdysozoa</taxon>
        <taxon>Arthropoda</taxon>
        <taxon>Hexapoda</taxon>
        <taxon>Insecta</taxon>
        <taxon>Pterygota</taxon>
        <taxon>Neoptera</taxon>
        <taxon>Paraneoptera</taxon>
        <taxon>Hemiptera</taxon>
        <taxon>Sternorrhyncha</taxon>
        <taxon>Aphidomorpha</taxon>
        <taxon>Aphidoidea</taxon>
        <taxon>Aphididae</taxon>
        <taxon>Lachninae</taxon>
        <taxon>Cinara</taxon>
    </lineage>
</organism>
<keyword evidence="3 12" id="KW-0813">Transport</keyword>
<dbReference type="Proteomes" id="UP000325440">
    <property type="component" value="Unassembled WGS sequence"/>
</dbReference>
<protein>
    <recommendedName>
        <fullName evidence="12">Innexin</fullName>
    </recommendedName>
</protein>
<comment type="subcellular location">
    <subcellularLocation>
        <location evidence="1">Cell junction</location>
        <location evidence="1">Gap junction</location>
    </subcellularLocation>
    <subcellularLocation>
        <location evidence="2 12">Cell membrane</location>
        <topology evidence="2 12">Multi-pass membrane protein</topology>
    </subcellularLocation>
</comment>
<evidence type="ECO:0000256" key="10">
    <source>
        <dbReference type="ARBA" id="ARBA00023136"/>
    </source>
</evidence>
<dbReference type="GO" id="GO:0005243">
    <property type="term" value="F:gap junction channel activity"/>
    <property type="evidence" value="ECO:0007669"/>
    <property type="project" value="TreeGrafter"/>
</dbReference>
<dbReference type="GO" id="GO:0005921">
    <property type="term" value="C:gap junction"/>
    <property type="evidence" value="ECO:0007669"/>
    <property type="project" value="UniProtKB-SubCell"/>
</dbReference>
<keyword evidence="8 12" id="KW-1133">Transmembrane helix</keyword>
<reference evidence="13 14" key="1">
    <citation type="submission" date="2019-08" db="EMBL/GenBank/DDBJ databases">
        <authorList>
            <person name="Alioto T."/>
            <person name="Alioto T."/>
            <person name="Gomez Garrido J."/>
        </authorList>
    </citation>
    <scope>NUCLEOTIDE SEQUENCE [LARGE SCALE GENOMIC DNA]</scope>
</reference>
<name>A0A5E4MI47_9HEMI</name>
<evidence type="ECO:0000256" key="12">
    <source>
        <dbReference type="RuleBase" id="RU010713"/>
    </source>
</evidence>
<dbReference type="PANTHER" id="PTHR11893">
    <property type="entry name" value="INNEXIN"/>
    <property type="match status" value="1"/>
</dbReference>
<evidence type="ECO:0000256" key="7">
    <source>
        <dbReference type="ARBA" id="ARBA00022949"/>
    </source>
</evidence>
<sequence length="383" mass="44151">MTYISLFNNIVKSFKVHVDKPVIDDFIFRCHYKLTTNILFMFCILITSINLIGKPIECITNLSKNDEVQKVINTYCLISSLYTYENKLDFRQTNERNIRFHSYYQWVPFMFFLQAVTFYVPHWIWKMWEGGKIRMLTEDMRGFYVDTVKDRLAKQSRLAQYFVESIHTHSTYAYGYVACEVYNAVNVIANIYVTNKFLGASFMTYGTDVLEHYRNRDDRPVNPMDAVFPRLTKCDFFKYGPSGTVQNVDAMCVLGQNVLNDKLYLFLWVWFFGLAAVSAVGLLYRFAVIVQTAANTTAAPFGRPFEFANSNKKCTSALLMAKFRMGDSMLFAFVRKNVNGIQFEEIAEEICSRLDDGKTSEPGSHCHGYVDGPELGRALSIPV</sequence>
<keyword evidence="5 12" id="KW-0812">Transmembrane</keyword>
<evidence type="ECO:0000256" key="6">
    <source>
        <dbReference type="ARBA" id="ARBA00022868"/>
    </source>
</evidence>
<evidence type="ECO:0000313" key="14">
    <source>
        <dbReference type="Proteomes" id="UP000325440"/>
    </source>
</evidence>
<evidence type="ECO:0000256" key="2">
    <source>
        <dbReference type="ARBA" id="ARBA00004651"/>
    </source>
</evidence>
<comment type="similarity">
    <text evidence="12">Belongs to the pannexin family.</text>
</comment>